<evidence type="ECO:0000313" key="1">
    <source>
        <dbReference type="EMBL" id="PGH21087.1"/>
    </source>
</evidence>
<gene>
    <name evidence="1" type="ORF">RN96_08620</name>
</gene>
<sequence>MEIENIVYNADDVATMLKYSKSKAYKLINDLNQRLVKEKKIDKTSIIAGRINKVEFDKIYKTKGE</sequence>
<protein>
    <submittedName>
        <fullName evidence="1">Transcriptional regulator</fullName>
    </submittedName>
</protein>
<dbReference type="EMBL" id="NJGI01000004">
    <property type="protein sequence ID" value="PGH21087.1"/>
    <property type="molecule type" value="Genomic_DNA"/>
</dbReference>
<reference evidence="1 2" key="1">
    <citation type="submission" date="2017-06" db="EMBL/GenBank/DDBJ databases">
        <title>Genome sequencing of Fusobacterium nucleatum subsp. polymorphum KCOM 1232 (=ChDC F37).</title>
        <authorList>
            <person name="Kook J.-K."/>
            <person name="Park S.-N."/>
            <person name="Lim Y.K."/>
            <person name="Roh H."/>
        </authorList>
    </citation>
    <scope>NUCLEOTIDE SEQUENCE [LARGE SCALE GENOMIC DNA]</scope>
    <source>
        <strain evidence="2">KCOM 1232 ( ChDC F37)</strain>
    </source>
</reference>
<evidence type="ECO:0000313" key="2">
    <source>
        <dbReference type="Proteomes" id="UP000222862"/>
    </source>
</evidence>
<dbReference type="AlphaFoldDB" id="A0A2B7YKE3"/>
<dbReference type="RefSeq" id="WP_098703106.1">
    <property type="nucleotide sequence ID" value="NZ_NJGI01000004.1"/>
</dbReference>
<name>A0A2B7YKE3_FUSNP</name>
<proteinExistence type="predicted"/>
<dbReference type="Proteomes" id="UP000222862">
    <property type="component" value="Unassembled WGS sequence"/>
</dbReference>
<comment type="caution">
    <text evidence="1">The sequence shown here is derived from an EMBL/GenBank/DDBJ whole genome shotgun (WGS) entry which is preliminary data.</text>
</comment>
<organism evidence="1 2">
    <name type="scientific">Fusobacterium nucleatum subsp. polymorphum</name>
    <name type="common">Fusobacterium polymorphum</name>
    <dbReference type="NCBI Taxonomy" id="76857"/>
    <lineage>
        <taxon>Bacteria</taxon>
        <taxon>Fusobacteriati</taxon>
        <taxon>Fusobacteriota</taxon>
        <taxon>Fusobacteriia</taxon>
        <taxon>Fusobacteriales</taxon>
        <taxon>Fusobacteriaceae</taxon>
        <taxon>Fusobacterium</taxon>
    </lineage>
</organism>
<accession>A0A2B7YKE3</accession>